<feature type="region of interest" description="Disordered" evidence="1">
    <location>
        <begin position="38"/>
        <end position="77"/>
    </location>
</feature>
<proteinExistence type="predicted"/>
<dbReference type="Pfam" id="PF20363">
    <property type="entry name" value="DUF6658"/>
    <property type="match status" value="1"/>
</dbReference>
<name>A0A0C1RB45_9CYAN</name>
<dbReference type="EMBL" id="JHEG04000001">
    <property type="protein sequence ID" value="KAF3890882.1"/>
    <property type="molecule type" value="Genomic_DNA"/>
</dbReference>
<feature type="region of interest" description="Disordered" evidence="1">
    <location>
        <begin position="158"/>
        <end position="179"/>
    </location>
</feature>
<comment type="caution">
    <text evidence="4">The sequence shown here is derived from an EMBL/GenBank/DDBJ whole genome shotgun (WGS) entry which is preliminary data.</text>
</comment>
<feature type="chain" id="PRO_5036532913" description="Lipoprotein" evidence="2">
    <location>
        <begin position="36"/>
        <end position="179"/>
    </location>
</feature>
<feature type="compositionally biased region" description="Basic and acidic residues" evidence="1">
    <location>
        <begin position="160"/>
        <end position="171"/>
    </location>
</feature>
<feature type="signal peptide" evidence="2">
    <location>
        <begin position="1"/>
        <end position="35"/>
    </location>
</feature>
<evidence type="ECO:0000256" key="2">
    <source>
        <dbReference type="SAM" id="SignalP"/>
    </source>
</evidence>
<gene>
    <name evidence="4" type="ORF">DA73_0230575</name>
    <name evidence="3" type="ORF">DA73_0400008375</name>
</gene>
<feature type="compositionally biased region" description="Polar residues" evidence="1">
    <location>
        <begin position="63"/>
        <end position="77"/>
    </location>
</feature>
<keyword evidence="5" id="KW-1185">Reference proteome</keyword>
<reference evidence="3" key="2">
    <citation type="submission" date="2019-11" db="EMBL/GenBank/DDBJ databases">
        <title>Improved Assembly of Tolypothrix boutellei genome.</title>
        <authorList>
            <person name="Sarangi A.N."/>
            <person name="Mukherjee M."/>
            <person name="Ghosh S."/>
            <person name="Singh D."/>
            <person name="Das A."/>
            <person name="Kant S."/>
            <person name="Prusty A."/>
            <person name="Tripathy S."/>
        </authorList>
    </citation>
    <scope>NUCLEOTIDE SEQUENCE</scope>
    <source>
        <strain evidence="3">VB521301</strain>
    </source>
</reference>
<dbReference type="EMBL" id="JHEG02000058">
    <property type="protein sequence ID" value="KIE09505.1"/>
    <property type="molecule type" value="Genomic_DNA"/>
</dbReference>
<dbReference type="AlphaFoldDB" id="A0A0C1RB45"/>
<accession>A0A0C1RB45</accession>
<reference evidence="4" key="1">
    <citation type="journal article" date="2015" name="Genome Announc.">
        <title>Draft Genome Sequence of Tolypothrix boutellei Strain VB521301.</title>
        <authorList>
            <person name="Chandrababunaidu M.M."/>
            <person name="Singh D."/>
            <person name="Sen D."/>
            <person name="Bhan S."/>
            <person name="Das S."/>
            <person name="Gupta A."/>
            <person name="Adhikary S.P."/>
            <person name="Tripathy S."/>
        </authorList>
    </citation>
    <scope>NUCLEOTIDE SEQUENCE</scope>
    <source>
        <strain evidence="4">VB521301</strain>
    </source>
</reference>
<dbReference type="RefSeq" id="WP_038072451.1">
    <property type="nucleotide sequence ID" value="NZ_JHEG04000001.1"/>
</dbReference>
<evidence type="ECO:0000313" key="5">
    <source>
        <dbReference type="Proteomes" id="UP000029738"/>
    </source>
</evidence>
<dbReference type="InterPro" id="IPR046599">
    <property type="entry name" value="DUF6658"/>
</dbReference>
<organism evidence="4">
    <name type="scientific">Tolypothrix bouteillei VB521301</name>
    <dbReference type="NCBI Taxonomy" id="1479485"/>
    <lineage>
        <taxon>Bacteria</taxon>
        <taxon>Bacillati</taxon>
        <taxon>Cyanobacteriota</taxon>
        <taxon>Cyanophyceae</taxon>
        <taxon>Nostocales</taxon>
        <taxon>Tolypothrichaceae</taxon>
        <taxon>Tolypothrix</taxon>
    </lineage>
</organism>
<dbReference type="Proteomes" id="UP000029738">
    <property type="component" value="Unassembled WGS sequence"/>
</dbReference>
<protein>
    <recommendedName>
        <fullName evidence="6">Lipoprotein</fullName>
    </recommendedName>
</protein>
<evidence type="ECO:0008006" key="6">
    <source>
        <dbReference type="Google" id="ProtNLM"/>
    </source>
</evidence>
<evidence type="ECO:0000256" key="1">
    <source>
        <dbReference type="SAM" id="MobiDB-lite"/>
    </source>
</evidence>
<evidence type="ECO:0000313" key="4">
    <source>
        <dbReference type="EMBL" id="KIE09505.1"/>
    </source>
</evidence>
<dbReference type="PROSITE" id="PS51257">
    <property type="entry name" value="PROKAR_LIPOPROTEIN"/>
    <property type="match status" value="1"/>
</dbReference>
<evidence type="ECO:0000313" key="3">
    <source>
        <dbReference type="EMBL" id="KAF3890882.1"/>
    </source>
</evidence>
<keyword evidence="2" id="KW-0732">Signal</keyword>
<dbReference type="STRING" id="1479485.DA73_0230575"/>
<dbReference type="OrthoDB" id="461913at2"/>
<sequence length="179" mass="19158">MNRLTAFLNKLRLRQILTVFLAGLLLIVSTACSNADVQGANPKNPAVQAGGANNPYKGGGDKYTNSKMSKSGLDQSSLQLKSPSIVATAVNKEVKLYPGAETPEGRAYKEAELPIKSAKDFQQPEPGGLIQRESSVVERAKDRLDTVGKAFQDASGFINDKADEASQRPELQKNPAVGK</sequence>